<accession>A0AAN9TIL0</accession>
<evidence type="ECO:0000256" key="8">
    <source>
        <dbReference type="ARBA" id="ARBA00059899"/>
    </source>
</evidence>
<dbReference type="EMBL" id="JBBCAQ010000037">
    <property type="protein sequence ID" value="KAK7573541.1"/>
    <property type="molecule type" value="Genomic_DNA"/>
</dbReference>
<dbReference type="CDD" id="cd13295">
    <property type="entry name" value="PH_EFA6"/>
    <property type="match status" value="1"/>
</dbReference>
<evidence type="ECO:0000256" key="11">
    <source>
        <dbReference type="ARBA" id="ARBA00081986"/>
    </source>
</evidence>
<evidence type="ECO:0000313" key="17">
    <source>
        <dbReference type="EMBL" id="KAK7573541.1"/>
    </source>
</evidence>
<evidence type="ECO:0000256" key="1">
    <source>
        <dbReference type="ARBA" id="ARBA00004236"/>
    </source>
</evidence>
<feature type="domain" description="SEC7" evidence="16">
    <location>
        <begin position="613"/>
        <end position="779"/>
    </location>
</feature>
<dbReference type="InterPro" id="IPR001478">
    <property type="entry name" value="PDZ"/>
</dbReference>
<dbReference type="GO" id="GO:0032012">
    <property type="term" value="P:regulation of ARF protein signal transduction"/>
    <property type="evidence" value="ECO:0007669"/>
    <property type="project" value="InterPro"/>
</dbReference>
<evidence type="ECO:0000256" key="7">
    <source>
        <dbReference type="ARBA" id="ARBA00023273"/>
    </source>
</evidence>
<dbReference type="GO" id="GO:0005886">
    <property type="term" value="C:plasma membrane"/>
    <property type="evidence" value="ECO:0007669"/>
    <property type="project" value="UniProtKB-SubCell"/>
</dbReference>
<feature type="compositionally biased region" description="Low complexity" evidence="13">
    <location>
        <begin position="402"/>
        <end position="419"/>
    </location>
</feature>
<keyword evidence="3" id="KW-1003">Cell membrane</keyword>
<dbReference type="SUPFAM" id="SSF50156">
    <property type="entry name" value="PDZ domain-like"/>
    <property type="match status" value="1"/>
</dbReference>
<dbReference type="CDD" id="cd00171">
    <property type="entry name" value="Sec7"/>
    <property type="match status" value="1"/>
</dbReference>
<dbReference type="SUPFAM" id="SSF48425">
    <property type="entry name" value="Sec7 domain"/>
    <property type="match status" value="1"/>
</dbReference>
<keyword evidence="12" id="KW-0175">Coiled coil</keyword>
<feature type="domain" description="PDZ" evidence="15">
    <location>
        <begin position="6"/>
        <end position="89"/>
    </location>
</feature>
<dbReference type="Pfam" id="PF01369">
    <property type="entry name" value="Sec7"/>
    <property type="match status" value="1"/>
</dbReference>
<dbReference type="InterPro" id="IPR036034">
    <property type="entry name" value="PDZ_sf"/>
</dbReference>
<dbReference type="SMART" id="SM00228">
    <property type="entry name" value="PDZ"/>
    <property type="match status" value="1"/>
</dbReference>
<dbReference type="InterPro" id="IPR041489">
    <property type="entry name" value="PDZ_6"/>
</dbReference>
<evidence type="ECO:0000256" key="9">
    <source>
        <dbReference type="ARBA" id="ARBA00074922"/>
    </source>
</evidence>
<feature type="region of interest" description="Disordered" evidence="13">
    <location>
        <begin position="377"/>
        <end position="453"/>
    </location>
</feature>
<evidence type="ECO:0000259" key="15">
    <source>
        <dbReference type="PROSITE" id="PS50106"/>
    </source>
</evidence>
<evidence type="ECO:0000256" key="13">
    <source>
        <dbReference type="SAM" id="MobiDB-lite"/>
    </source>
</evidence>
<evidence type="ECO:0000256" key="4">
    <source>
        <dbReference type="ARBA" id="ARBA00022658"/>
    </source>
</evidence>
<dbReference type="InterPro" id="IPR001605">
    <property type="entry name" value="PH_dom-spectrin-type"/>
</dbReference>
<dbReference type="GO" id="GO:0005543">
    <property type="term" value="F:phospholipid binding"/>
    <property type="evidence" value="ECO:0007669"/>
    <property type="project" value="InterPro"/>
</dbReference>
<keyword evidence="18" id="KW-1185">Reference proteome</keyword>
<dbReference type="Gene3D" id="1.10.1000.11">
    <property type="entry name" value="Arf Nucleotide-binding Site Opener,domain 2"/>
    <property type="match status" value="1"/>
</dbReference>
<name>A0AAN9TIL0_9HEMI</name>
<dbReference type="PANTHER" id="PTHR10663:SF376">
    <property type="entry name" value="PH AND SEC7 DOMAIN-CONTAINING PROTEIN"/>
    <property type="match status" value="1"/>
</dbReference>
<feature type="compositionally biased region" description="Low complexity" evidence="13">
    <location>
        <begin position="377"/>
        <end position="395"/>
    </location>
</feature>
<dbReference type="InterPro" id="IPR035999">
    <property type="entry name" value="Sec7_dom_sf"/>
</dbReference>
<dbReference type="PANTHER" id="PTHR10663">
    <property type="entry name" value="GUANYL-NUCLEOTIDE EXCHANGE FACTOR"/>
    <property type="match status" value="1"/>
</dbReference>
<dbReference type="Pfam" id="PF17820">
    <property type="entry name" value="PDZ_6"/>
    <property type="match status" value="1"/>
</dbReference>
<organism evidence="17 18">
    <name type="scientific">Parthenolecanium corni</name>
    <dbReference type="NCBI Taxonomy" id="536013"/>
    <lineage>
        <taxon>Eukaryota</taxon>
        <taxon>Metazoa</taxon>
        <taxon>Ecdysozoa</taxon>
        <taxon>Arthropoda</taxon>
        <taxon>Hexapoda</taxon>
        <taxon>Insecta</taxon>
        <taxon>Pterygota</taxon>
        <taxon>Neoptera</taxon>
        <taxon>Paraneoptera</taxon>
        <taxon>Hemiptera</taxon>
        <taxon>Sternorrhyncha</taxon>
        <taxon>Coccoidea</taxon>
        <taxon>Coccidae</taxon>
        <taxon>Parthenolecanium</taxon>
    </lineage>
</organism>
<dbReference type="SMART" id="SM00233">
    <property type="entry name" value="PH"/>
    <property type="match status" value="1"/>
</dbReference>
<evidence type="ECO:0000259" key="16">
    <source>
        <dbReference type="PROSITE" id="PS50190"/>
    </source>
</evidence>
<dbReference type="FunFam" id="1.10.1000.11:FF:000004">
    <property type="entry name" value="PH and SEC7 domain-containing protein 2"/>
    <property type="match status" value="1"/>
</dbReference>
<dbReference type="PROSITE" id="PS50003">
    <property type="entry name" value="PH_DOMAIN"/>
    <property type="match status" value="1"/>
</dbReference>
<comment type="function">
    <text evidence="8">Guanine nucleotide exchange factor for ARF6 and ARL14/ARF7. Through ARL14 activation, controls the movement of MHC class II-containing vesicles along the actin cytoskeleton in dendritic cells. Involved in membrane recycling. Interacts with several phosphatidylinositol phosphate species, including phosphatidylinositol 3,4-bisphosphate, phosphatidylinositol 3,5-bisphosphate and phosphatidylinositol 4,5-bisphosphate.</text>
</comment>
<comment type="subcellular location">
    <subcellularLocation>
        <location evidence="1">Cell membrane</location>
    </subcellularLocation>
    <subcellularLocation>
        <location evidence="2">Cell projection</location>
    </subcellularLocation>
</comment>
<evidence type="ECO:0000313" key="18">
    <source>
        <dbReference type="Proteomes" id="UP001367676"/>
    </source>
</evidence>
<evidence type="ECO:0000256" key="3">
    <source>
        <dbReference type="ARBA" id="ARBA00022475"/>
    </source>
</evidence>
<feature type="region of interest" description="Disordered" evidence="13">
    <location>
        <begin position="326"/>
        <end position="357"/>
    </location>
</feature>
<keyword evidence="4" id="KW-0344">Guanine-nucleotide releasing factor</keyword>
<dbReference type="InterPro" id="IPR001849">
    <property type="entry name" value="PH_domain"/>
</dbReference>
<gene>
    <name evidence="17" type="ORF">V9T40_010732</name>
</gene>
<sequence>MEEELVVVLNRRDDPTAGLGFSLLDKPGFPPVIYDIEENSPAAECGKVEAGDVIVKVNDINVEKYSIKEVLKCLRLAGSTVILKLKRDQILKEKILLYLEVTAGLTNGNGDACGAHPNNINASDSHSPIRRRDLNCSTSQPLYSPLHDLTNAGKLKDEANSPSSTSSSAAAAATGNQPLCEAYVMTGERVLKLTKNPSLAPKYQKKVDSLKTQQNFRKSNAAAATVAASAATSRHNKSTPSSPVDTEYAARDEDVEAKCASANTSPITLGAPLKMVEAMTQSERSTAFVATVSKSDDYIQYSKSSVSMSSTSVQVDDEDITSSLNTLLDTKSDEQFRQQQQRRNQRHHKTDEACGADLDDDDQRVLWSCTAAVRPNAARSSSTIASSENISSQPSITPPSPTSVSSSVMSSSSSSSSVTADRKRPQGAGCSPHHHHHRRHPHSSNSGDSSQIEALSNISSPDYQEEASDLLNSNDIGMEVTDPSDSDSTLLASEPKIRRLNKCVGSDNHELNGLAADKSNHRIVIQVKGAEKDKSHNVCDTTFVIENSKRHYNSLKEENEESEGNANSKKVGYDALGEYDDELIALTEGAANLAKSISPTHGGSPDEESGSDVESLHSFHYSPKGVDYPSAHRLAKRLYYLDGFKKSDVSRHLSKNNEFNRAVAEEYLKYFNFVNDSLDEALRKFLKQFSLTGETQERERVLVHFSKRYLDCNPGSFNSPDAVHTLTCAIMLLNTDLHGQNIGRKMTCNAFIENLAGLNDGENFPKEVLKALYQAIKSAPLEWALDEDVDENVVTNNSSSHNRADGYDEQNDYLMRADGTILKKGDSNANGDTSVIDYKKGYVLRKCCYEPNGKRTPLGKRGWKMMHCALRDLVLYLHKDEQELNKNQMYDHSHNVIKLHHALATEAKDYKKKAYVFRLQTADRAEYLFQTSDGKELQSWVDTINLVCASFSAPALPEPVGSLKKFQRPLLPSAPSRLNLRDQLTEHEVTVERLEKELENHRKQAPDKSSKNLVIQNHHEKESYLSYEIKRYKAYVYVLQSKLPQLVAAMSAVPLADGESDEENIMVSTMAEEEVEETSPTTAVSPPTGNCSAPVSVNRYSYRAAIYSNGGDASGGIG</sequence>
<dbReference type="InterPro" id="IPR011993">
    <property type="entry name" value="PH-like_dom_sf"/>
</dbReference>
<evidence type="ECO:0000256" key="5">
    <source>
        <dbReference type="ARBA" id="ARBA00023121"/>
    </source>
</evidence>
<protein>
    <recommendedName>
        <fullName evidence="9">PH and SEC7 domain-containing protein 4</fullName>
    </recommendedName>
    <alternativeName>
        <fullName evidence="10">Exchange factor for ADP-ribosylation factor guanine nucleotide factor 6 B</fullName>
    </alternativeName>
    <alternativeName>
        <fullName evidence="11">Pleckstrin homology and SEC7 domain-containing protein 4</fullName>
    </alternativeName>
</protein>
<dbReference type="InterPro" id="IPR000904">
    <property type="entry name" value="Sec7_dom"/>
</dbReference>
<dbReference type="PROSITE" id="PS50190">
    <property type="entry name" value="SEC7"/>
    <property type="match status" value="1"/>
</dbReference>
<feature type="compositionally biased region" description="Low complexity" evidence="13">
    <location>
        <begin position="160"/>
        <end position="172"/>
    </location>
</feature>
<dbReference type="PROSITE" id="PS50106">
    <property type="entry name" value="PDZ"/>
    <property type="match status" value="1"/>
</dbReference>
<feature type="region of interest" description="Disordered" evidence="13">
    <location>
        <begin position="227"/>
        <end position="247"/>
    </location>
</feature>
<dbReference type="FunFam" id="2.30.29.30:FF:000267">
    <property type="entry name" value="PH and SEC7 domain-containing protein 4"/>
    <property type="match status" value="1"/>
</dbReference>
<dbReference type="SUPFAM" id="SSF50729">
    <property type="entry name" value="PH domain-like"/>
    <property type="match status" value="1"/>
</dbReference>
<evidence type="ECO:0000259" key="14">
    <source>
        <dbReference type="PROSITE" id="PS50003"/>
    </source>
</evidence>
<dbReference type="InterPro" id="IPR023394">
    <property type="entry name" value="Sec7_C_sf"/>
</dbReference>
<comment type="caution">
    <text evidence="17">The sequence shown here is derived from an EMBL/GenBank/DDBJ whole genome shotgun (WGS) entry which is preliminary data.</text>
</comment>
<dbReference type="PRINTS" id="PR00683">
    <property type="entry name" value="SPECTRINPH"/>
</dbReference>
<dbReference type="InterPro" id="IPR041681">
    <property type="entry name" value="PH_9"/>
</dbReference>
<feature type="region of interest" description="Disordered" evidence="13">
    <location>
        <begin position="118"/>
        <end position="148"/>
    </location>
</feature>
<keyword evidence="6" id="KW-0472">Membrane</keyword>
<feature type="compositionally biased region" description="Basic residues" evidence="13">
    <location>
        <begin position="432"/>
        <end position="442"/>
    </location>
</feature>
<evidence type="ECO:0000256" key="10">
    <source>
        <dbReference type="ARBA" id="ARBA00076132"/>
    </source>
</evidence>
<dbReference type="GO" id="GO:0042995">
    <property type="term" value="C:cell projection"/>
    <property type="evidence" value="ECO:0007669"/>
    <property type="project" value="UniProtKB-SubCell"/>
</dbReference>
<proteinExistence type="predicted"/>
<evidence type="ECO:0000256" key="2">
    <source>
        <dbReference type="ARBA" id="ARBA00004316"/>
    </source>
</evidence>
<dbReference type="Pfam" id="PF15410">
    <property type="entry name" value="PH_9"/>
    <property type="match status" value="1"/>
</dbReference>
<reference evidence="17 18" key="1">
    <citation type="submission" date="2024-03" db="EMBL/GenBank/DDBJ databases">
        <title>Adaptation during the transition from Ophiocordyceps entomopathogen to insect associate is accompanied by gene loss and intensified selection.</title>
        <authorList>
            <person name="Ward C.M."/>
            <person name="Onetto C.A."/>
            <person name="Borneman A.R."/>
        </authorList>
    </citation>
    <scope>NUCLEOTIDE SEQUENCE [LARGE SCALE GENOMIC DNA]</scope>
    <source>
        <strain evidence="17">AWRI1</strain>
        <tissue evidence="17">Single Adult Female</tissue>
    </source>
</reference>
<feature type="domain" description="PH" evidence="14">
    <location>
        <begin position="836"/>
        <end position="949"/>
    </location>
</feature>
<dbReference type="SMART" id="SM00222">
    <property type="entry name" value="Sec7"/>
    <property type="match status" value="1"/>
</dbReference>
<feature type="coiled-coil region" evidence="12">
    <location>
        <begin position="977"/>
        <end position="1011"/>
    </location>
</feature>
<keyword evidence="5" id="KW-0446">Lipid-binding</keyword>
<dbReference type="AlphaFoldDB" id="A0AAN9TIL0"/>
<evidence type="ECO:0000256" key="6">
    <source>
        <dbReference type="ARBA" id="ARBA00023136"/>
    </source>
</evidence>
<dbReference type="Gene3D" id="2.30.29.30">
    <property type="entry name" value="Pleckstrin-homology domain (PH domain)/Phosphotyrosine-binding domain (PTB)"/>
    <property type="match status" value="1"/>
</dbReference>
<feature type="region of interest" description="Disordered" evidence="13">
    <location>
        <begin position="596"/>
        <end position="616"/>
    </location>
</feature>
<dbReference type="Proteomes" id="UP001367676">
    <property type="component" value="Unassembled WGS sequence"/>
</dbReference>
<keyword evidence="7" id="KW-0966">Cell projection</keyword>
<dbReference type="Gene3D" id="2.30.42.10">
    <property type="match status" value="1"/>
</dbReference>
<feature type="region of interest" description="Disordered" evidence="13">
    <location>
        <begin position="153"/>
        <end position="172"/>
    </location>
</feature>
<dbReference type="GO" id="GO:0005085">
    <property type="term" value="F:guanyl-nucleotide exchange factor activity"/>
    <property type="evidence" value="ECO:0007669"/>
    <property type="project" value="UniProtKB-KW"/>
</dbReference>
<dbReference type="CDD" id="cd00136">
    <property type="entry name" value="PDZ_canonical"/>
    <property type="match status" value="1"/>
</dbReference>
<evidence type="ECO:0000256" key="12">
    <source>
        <dbReference type="SAM" id="Coils"/>
    </source>
</evidence>